<reference evidence="1 2" key="1">
    <citation type="submission" date="2014-06" db="EMBL/GenBank/DDBJ databases">
        <authorList>
            <person name="Urmite Genomes Urmite Genomes"/>
        </authorList>
    </citation>
    <scope>NUCLEOTIDE SEQUENCE [LARGE SCALE GENOMIC DNA]</scope>
</reference>
<dbReference type="Proteomes" id="UP000044071">
    <property type="component" value="Unassembled WGS sequence"/>
</dbReference>
<dbReference type="STRING" id="1034943.BN59_00672"/>
<proteinExistence type="predicted"/>
<accession>A0A078KXH1</accession>
<sequence length="92" mass="10590">MAMLFQYNIQLSYMKHGYKIVKTVSAYIGAEYPDAFRCIMEKNLSEKIANLKTVNRCKVSVLDDVQLTQLTNNGTCFIRDTNQIVFELMKNA</sequence>
<name>A0A078KXH1_9GAMM</name>
<dbReference type="AlphaFoldDB" id="A0A078KXH1"/>
<dbReference type="EMBL" id="CCSB01000001">
    <property type="protein sequence ID" value="CDZ76403.1"/>
    <property type="molecule type" value="Genomic_DNA"/>
</dbReference>
<protein>
    <submittedName>
        <fullName evidence="1">Uncharacterized protein</fullName>
    </submittedName>
</protein>
<gene>
    <name evidence="1" type="ORF">BN59_00672</name>
</gene>
<evidence type="ECO:0000313" key="2">
    <source>
        <dbReference type="Proteomes" id="UP000044071"/>
    </source>
</evidence>
<evidence type="ECO:0000313" key="1">
    <source>
        <dbReference type="EMBL" id="CDZ76403.1"/>
    </source>
</evidence>
<keyword evidence="2" id="KW-1185">Reference proteome</keyword>
<organism evidence="1 2">
    <name type="scientific">Legionella massiliensis</name>
    <dbReference type="NCBI Taxonomy" id="1034943"/>
    <lineage>
        <taxon>Bacteria</taxon>
        <taxon>Pseudomonadati</taxon>
        <taxon>Pseudomonadota</taxon>
        <taxon>Gammaproteobacteria</taxon>
        <taxon>Legionellales</taxon>
        <taxon>Legionellaceae</taxon>
        <taxon>Legionella</taxon>
    </lineage>
</organism>